<dbReference type="SUPFAM" id="SSF51905">
    <property type="entry name" value="FAD/NAD(P)-binding domain"/>
    <property type="match status" value="1"/>
</dbReference>
<feature type="domain" description="FAD-binding" evidence="5">
    <location>
        <begin position="300"/>
        <end position="374"/>
    </location>
</feature>
<dbReference type="GO" id="GO:0071949">
    <property type="term" value="F:FAD binding"/>
    <property type="evidence" value="ECO:0007669"/>
    <property type="project" value="InterPro"/>
</dbReference>
<evidence type="ECO:0000259" key="5">
    <source>
        <dbReference type="Pfam" id="PF01494"/>
    </source>
</evidence>
<dbReference type="PANTHER" id="PTHR46720:SF3">
    <property type="entry name" value="FAD-BINDING DOMAIN-CONTAINING PROTEIN-RELATED"/>
    <property type="match status" value="1"/>
</dbReference>
<gene>
    <name evidence="6" type="ORF">NKR23_g10808</name>
</gene>
<accession>A0AA38RBV2</accession>
<dbReference type="InterPro" id="IPR051104">
    <property type="entry name" value="FAD_monoxygenase"/>
</dbReference>
<dbReference type="PRINTS" id="PR00420">
    <property type="entry name" value="RNGMNOXGNASE"/>
</dbReference>
<comment type="similarity">
    <text evidence="1">Belongs to the paxM FAD-dependent monooxygenase family.</text>
</comment>
<dbReference type="GO" id="GO:0016491">
    <property type="term" value="F:oxidoreductase activity"/>
    <property type="evidence" value="ECO:0007669"/>
    <property type="project" value="UniProtKB-KW"/>
</dbReference>
<keyword evidence="2" id="KW-0285">Flavoprotein</keyword>
<protein>
    <submittedName>
        <fullName evidence="6">FAD/NAD(P)-binding domain-containing protein</fullName>
    </submittedName>
</protein>
<dbReference type="SUPFAM" id="SSF54373">
    <property type="entry name" value="FAD-linked reductases, C-terminal domain"/>
    <property type="match status" value="1"/>
</dbReference>
<reference evidence="6" key="1">
    <citation type="submission" date="2022-07" db="EMBL/GenBank/DDBJ databases">
        <title>Fungi with potential for degradation of polypropylene.</title>
        <authorList>
            <person name="Gostincar C."/>
        </authorList>
    </citation>
    <scope>NUCLEOTIDE SEQUENCE</scope>
    <source>
        <strain evidence="6">EXF-13308</strain>
    </source>
</reference>
<evidence type="ECO:0000313" key="6">
    <source>
        <dbReference type="EMBL" id="KAJ9133367.1"/>
    </source>
</evidence>
<sequence>MTTSTRKPFTIAIVGGGITGVTLAISLCKRGIPCNIYEQAAAFGEIGAGVGLHPNAVRSLRIGDERMVAAFDKVATHNAWESKRDVWFDFFDGTADVPAAELKPLFTVGGLQKGGGHGGVHRARFLDELVKLVPDGIAHFDKRLDSVVDDREKSGKMILTLCDGTSAEADAVLGCDGIKSRTREVMVGKDSPQAKCRYSHKYAWRGLIPIEDAINALGPEKGQNTGLWMGPDHHVLTFPVNHGKTLNLVAFVTDPGEWPSDTNLTLPSSREEALEDFKGFGPSVLNLIKLTGENSDRWGLFDLAEHPLSTFYKGGICLVGDAAHASTPHHGAGAGLCLEDVAVMASLLGDERVQSAQDLEAVFAAFDANRRERDQWLVQSSRRAADIYEWRSTDIGKDFDLMRQDIIGRQGTLWNIDLDREILEAREDLGKRLSVGAT</sequence>
<dbReference type="GO" id="GO:0044550">
    <property type="term" value="P:secondary metabolite biosynthetic process"/>
    <property type="evidence" value="ECO:0007669"/>
    <property type="project" value="TreeGrafter"/>
</dbReference>
<evidence type="ECO:0000256" key="3">
    <source>
        <dbReference type="ARBA" id="ARBA00022827"/>
    </source>
</evidence>
<dbReference type="Gene3D" id="3.50.50.60">
    <property type="entry name" value="FAD/NAD(P)-binding domain"/>
    <property type="match status" value="1"/>
</dbReference>
<dbReference type="InterPro" id="IPR036188">
    <property type="entry name" value="FAD/NAD-bd_sf"/>
</dbReference>
<dbReference type="Pfam" id="PF01494">
    <property type="entry name" value="FAD_binding_3"/>
    <property type="match status" value="1"/>
</dbReference>
<evidence type="ECO:0000313" key="7">
    <source>
        <dbReference type="Proteomes" id="UP001174694"/>
    </source>
</evidence>
<dbReference type="PANTHER" id="PTHR46720">
    <property type="entry name" value="HYDROXYLASE, PUTATIVE (AFU_ORTHOLOGUE AFUA_3G01460)-RELATED"/>
    <property type="match status" value="1"/>
</dbReference>
<name>A0AA38RBV2_9PEZI</name>
<organism evidence="6 7">
    <name type="scientific">Pleurostoma richardsiae</name>
    <dbReference type="NCBI Taxonomy" id="41990"/>
    <lineage>
        <taxon>Eukaryota</taxon>
        <taxon>Fungi</taxon>
        <taxon>Dikarya</taxon>
        <taxon>Ascomycota</taxon>
        <taxon>Pezizomycotina</taxon>
        <taxon>Sordariomycetes</taxon>
        <taxon>Sordariomycetidae</taxon>
        <taxon>Calosphaeriales</taxon>
        <taxon>Pleurostomataceae</taxon>
        <taxon>Pleurostoma</taxon>
    </lineage>
</organism>
<keyword evidence="4" id="KW-0560">Oxidoreductase</keyword>
<evidence type="ECO:0000256" key="2">
    <source>
        <dbReference type="ARBA" id="ARBA00022630"/>
    </source>
</evidence>
<dbReference type="EMBL" id="JANBVO010000050">
    <property type="protein sequence ID" value="KAJ9133367.1"/>
    <property type="molecule type" value="Genomic_DNA"/>
</dbReference>
<keyword evidence="7" id="KW-1185">Reference proteome</keyword>
<evidence type="ECO:0000256" key="4">
    <source>
        <dbReference type="ARBA" id="ARBA00023002"/>
    </source>
</evidence>
<dbReference type="FunFam" id="3.50.50.60:FF:000153">
    <property type="entry name" value="Salicylate hydroxylase, putative"/>
    <property type="match status" value="1"/>
</dbReference>
<dbReference type="Proteomes" id="UP001174694">
    <property type="component" value="Unassembled WGS sequence"/>
</dbReference>
<dbReference type="AlphaFoldDB" id="A0AA38RBV2"/>
<comment type="caution">
    <text evidence="6">The sequence shown here is derived from an EMBL/GenBank/DDBJ whole genome shotgun (WGS) entry which is preliminary data.</text>
</comment>
<keyword evidence="3" id="KW-0274">FAD</keyword>
<dbReference type="InterPro" id="IPR002938">
    <property type="entry name" value="FAD-bd"/>
</dbReference>
<evidence type="ECO:0000256" key="1">
    <source>
        <dbReference type="ARBA" id="ARBA00007992"/>
    </source>
</evidence>
<proteinExistence type="inferred from homology"/>